<dbReference type="PANTHER" id="PTHR31310">
    <property type="match status" value="1"/>
</dbReference>
<dbReference type="KEGG" id="dfa:DFA_08757"/>
<name>F4Q456_CACFS</name>
<dbReference type="Pfam" id="PF14378">
    <property type="entry name" value="PAP2_3"/>
    <property type="match status" value="1"/>
</dbReference>
<sequence length="481" mass="54049">MGVPQPIELQAQTGNFKYFTLKEEINLDESTEQLVKDVPQLSVWGWFPPVQNYLNKKIQKNSNNSDKIGLKKFENGGLDKTLGFRATTSDILETNSNSSVSDDDITLDGINKPGYQIEFPYQVSGGAEFDNVSSSTQKYQKSNDNTVYPYSPVYSDITFSILVGVVCIFSITFSFLVGPLVLVTSYVSLCLAPSNRWYLYSITACAIGLGLCIPSFFNATGQVVLGIDLHLWDTDLFRGDKTLMGWVFPLGQLGLFVQDSSWFGPSSFIGRLSTEIFQISYISYYIWGYFMEIYILYKLWRASLSSDLEERKTISLWDQRLKMFICSWISTYFVCFSINLMFPAESPRVFLQGYYDTKLVGFGFAGWIRGLIDQGATGSFGSFPSGHIATSWAVAFASYKIIPTYGYVSATAAFLITIATMYLRYHYFVDFLCAVPVAFVCVMYGGFYSLADIRNGISNIYHGIKNKISSKSKNDDIINTL</sequence>
<feature type="transmembrane region" description="Helical" evidence="5">
    <location>
        <begin position="281"/>
        <end position="300"/>
    </location>
</feature>
<feature type="transmembrane region" description="Helical" evidence="5">
    <location>
        <begin position="431"/>
        <end position="451"/>
    </location>
</feature>
<dbReference type="InterPro" id="IPR052185">
    <property type="entry name" value="IPC_Synthase-Related"/>
</dbReference>
<keyword evidence="8" id="KW-1185">Reference proteome</keyword>
<organism evidence="7 8">
    <name type="scientific">Cavenderia fasciculata</name>
    <name type="common">Slime mold</name>
    <name type="synonym">Dictyostelium fasciculatum</name>
    <dbReference type="NCBI Taxonomy" id="261658"/>
    <lineage>
        <taxon>Eukaryota</taxon>
        <taxon>Amoebozoa</taxon>
        <taxon>Evosea</taxon>
        <taxon>Eumycetozoa</taxon>
        <taxon>Dictyostelia</taxon>
        <taxon>Acytosteliales</taxon>
        <taxon>Cavenderiaceae</taxon>
        <taxon>Cavenderia</taxon>
    </lineage>
</organism>
<protein>
    <submittedName>
        <fullName evidence="7">Phosphoesterase</fullName>
    </submittedName>
</protein>
<dbReference type="AlphaFoldDB" id="F4Q456"/>
<dbReference type="InterPro" id="IPR036938">
    <property type="entry name" value="PAP2/HPO_sf"/>
</dbReference>
<feature type="transmembrane region" description="Helical" evidence="5">
    <location>
        <begin position="159"/>
        <end position="185"/>
    </location>
</feature>
<dbReference type="InterPro" id="IPR026841">
    <property type="entry name" value="Aur1/Ipt1"/>
</dbReference>
<dbReference type="EMBL" id="GL883021">
    <property type="protein sequence ID" value="EGG17758.1"/>
    <property type="molecule type" value="Genomic_DNA"/>
</dbReference>
<keyword evidence="3 5" id="KW-1133">Transmembrane helix</keyword>
<dbReference type="GO" id="GO:0000331">
    <property type="term" value="C:contractile vacuole"/>
    <property type="evidence" value="ECO:0007669"/>
    <property type="project" value="EnsemblProtists"/>
</dbReference>
<dbReference type="GO" id="GO:0030148">
    <property type="term" value="P:sphingolipid biosynthetic process"/>
    <property type="evidence" value="ECO:0007669"/>
    <property type="project" value="EnsemblProtists"/>
</dbReference>
<evidence type="ECO:0000256" key="5">
    <source>
        <dbReference type="SAM" id="Phobius"/>
    </source>
</evidence>
<dbReference type="GO" id="GO:0045140">
    <property type="term" value="F:inositol phosphoceramide synthase activity"/>
    <property type="evidence" value="ECO:0007669"/>
    <property type="project" value="EnsemblProtists"/>
</dbReference>
<accession>F4Q456</accession>
<dbReference type="OrthoDB" id="17559at2759"/>
<dbReference type="GO" id="GO:0016020">
    <property type="term" value="C:membrane"/>
    <property type="evidence" value="ECO:0007669"/>
    <property type="project" value="UniProtKB-SubCell"/>
</dbReference>
<dbReference type="Proteomes" id="UP000007797">
    <property type="component" value="Unassembled WGS sequence"/>
</dbReference>
<feature type="transmembrane region" description="Helical" evidence="5">
    <location>
        <begin position="197"/>
        <end position="217"/>
    </location>
</feature>
<feature type="transmembrane region" description="Helical" evidence="5">
    <location>
        <begin position="321"/>
        <end position="342"/>
    </location>
</feature>
<keyword evidence="2 5" id="KW-0812">Transmembrane</keyword>
<evidence type="ECO:0000256" key="2">
    <source>
        <dbReference type="ARBA" id="ARBA00022692"/>
    </source>
</evidence>
<comment type="subcellular location">
    <subcellularLocation>
        <location evidence="1">Membrane</location>
        <topology evidence="1">Multi-pass membrane protein</topology>
    </subcellularLocation>
</comment>
<evidence type="ECO:0000256" key="4">
    <source>
        <dbReference type="ARBA" id="ARBA00023136"/>
    </source>
</evidence>
<dbReference type="Gene3D" id="1.20.144.10">
    <property type="entry name" value="Phosphatidic acid phosphatase type 2/haloperoxidase"/>
    <property type="match status" value="1"/>
</dbReference>
<evidence type="ECO:0000313" key="8">
    <source>
        <dbReference type="Proteomes" id="UP000007797"/>
    </source>
</evidence>
<dbReference type="PANTHER" id="PTHR31310:SF7">
    <property type="entry name" value="PA-PHOSPHATASE RELATED-FAMILY PROTEIN DDB_G0268928"/>
    <property type="match status" value="1"/>
</dbReference>
<evidence type="ECO:0000259" key="6">
    <source>
        <dbReference type="Pfam" id="PF14378"/>
    </source>
</evidence>
<dbReference type="GO" id="GO:0005794">
    <property type="term" value="C:Golgi apparatus"/>
    <property type="evidence" value="ECO:0007669"/>
    <property type="project" value="EnsemblProtists"/>
</dbReference>
<evidence type="ECO:0000256" key="1">
    <source>
        <dbReference type="ARBA" id="ARBA00004141"/>
    </source>
</evidence>
<evidence type="ECO:0000256" key="3">
    <source>
        <dbReference type="ARBA" id="ARBA00022989"/>
    </source>
</evidence>
<dbReference type="RefSeq" id="XP_004356242.1">
    <property type="nucleotide sequence ID" value="XM_004356189.1"/>
</dbReference>
<dbReference type="GeneID" id="14868996"/>
<dbReference type="OMA" id="YLRYHYF"/>
<keyword evidence="4 5" id="KW-0472">Membrane</keyword>
<gene>
    <name evidence="7" type="ORF">DFA_08757</name>
</gene>
<proteinExistence type="predicted"/>
<reference evidence="8" key="1">
    <citation type="journal article" date="2011" name="Genome Res.">
        <title>Phylogeny-wide analysis of social amoeba genomes highlights ancient origins for complex intercellular communication.</title>
        <authorList>
            <person name="Heidel A.J."/>
            <person name="Lawal H.M."/>
            <person name="Felder M."/>
            <person name="Schilde C."/>
            <person name="Helps N.R."/>
            <person name="Tunggal B."/>
            <person name="Rivero F."/>
            <person name="John U."/>
            <person name="Schleicher M."/>
            <person name="Eichinger L."/>
            <person name="Platzer M."/>
            <person name="Noegel A.A."/>
            <person name="Schaap P."/>
            <person name="Gloeckner G."/>
        </authorList>
    </citation>
    <scope>NUCLEOTIDE SEQUENCE [LARGE SCALE GENOMIC DNA]</scope>
    <source>
        <strain evidence="8">SH3</strain>
    </source>
</reference>
<dbReference type="SUPFAM" id="SSF48317">
    <property type="entry name" value="Acid phosphatase/Vanadium-dependent haloperoxidase"/>
    <property type="match status" value="1"/>
</dbReference>
<feature type="domain" description="Inositolphosphotransferase Aur1/Ipt1" evidence="6">
    <location>
        <begin position="319"/>
        <end position="442"/>
    </location>
</feature>
<evidence type="ECO:0000313" key="7">
    <source>
        <dbReference type="EMBL" id="EGG17758.1"/>
    </source>
</evidence>
<feature type="transmembrane region" description="Helical" evidence="5">
    <location>
        <begin position="405"/>
        <end position="424"/>
    </location>
</feature>